<keyword evidence="2" id="KW-1277">Toxin-antitoxin system</keyword>
<evidence type="ECO:0000256" key="2">
    <source>
        <dbReference type="ARBA" id="ARBA00022649"/>
    </source>
</evidence>
<dbReference type="SUPFAM" id="SSF50118">
    <property type="entry name" value="Cell growth inhibitor/plasmid maintenance toxic component"/>
    <property type="match status" value="1"/>
</dbReference>
<dbReference type="InterPro" id="IPR011067">
    <property type="entry name" value="Plasmid_toxin/cell-grow_inhib"/>
</dbReference>
<comment type="caution">
    <text evidence="3">The sequence shown here is derived from an EMBL/GenBank/DDBJ whole genome shotgun (WGS) entry which is preliminary data.</text>
</comment>
<dbReference type="Gene3D" id="2.30.30.110">
    <property type="match status" value="1"/>
</dbReference>
<proteinExistence type="inferred from homology"/>
<comment type="similarity">
    <text evidence="1">Belongs to the PemK/MazF family.</text>
</comment>
<dbReference type="GO" id="GO:0003677">
    <property type="term" value="F:DNA binding"/>
    <property type="evidence" value="ECO:0007669"/>
    <property type="project" value="InterPro"/>
</dbReference>
<reference evidence="3 4" key="1">
    <citation type="journal article" date="2019" name="Nat. Med.">
        <title>A library of human gut bacterial isolates paired with longitudinal multiomics data enables mechanistic microbiome research.</title>
        <authorList>
            <person name="Poyet M."/>
            <person name="Groussin M."/>
            <person name="Gibbons S.M."/>
            <person name="Avila-Pacheco J."/>
            <person name="Jiang X."/>
            <person name="Kearney S.M."/>
            <person name="Perrotta A.R."/>
            <person name="Berdy B."/>
            <person name="Zhao S."/>
            <person name="Lieberman T.D."/>
            <person name="Swanson P.K."/>
            <person name="Smith M."/>
            <person name="Roesemann S."/>
            <person name="Alexander J.E."/>
            <person name="Rich S.A."/>
            <person name="Livny J."/>
            <person name="Vlamakis H."/>
            <person name="Clish C."/>
            <person name="Bullock K."/>
            <person name="Deik A."/>
            <person name="Scott J."/>
            <person name="Pierce K.A."/>
            <person name="Xavier R.J."/>
            <person name="Alm E.J."/>
        </authorList>
    </citation>
    <scope>NUCLEOTIDE SEQUENCE [LARGE SCALE GENOMIC DNA]</scope>
    <source>
        <strain evidence="3 4">BIOML-A1</strain>
    </source>
</reference>
<dbReference type="EMBL" id="WKRD01000001">
    <property type="protein sequence ID" value="MSC56191.1"/>
    <property type="molecule type" value="Genomic_DNA"/>
</dbReference>
<dbReference type="Proteomes" id="UP000481964">
    <property type="component" value="Unassembled WGS sequence"/>
</dbReference>
<dbReference type="InterPro" id="IPR003477">
    <property type="entry name" value="PemK-like"/>
</dbReference>
<accession>A0A7C9KX40</accession>
<name>A0A7C9KX40_9FIRM</name>
<evidence type="ECO:0008006" key="5">
    <source>
        <dbReference type="Google" id="ProtNLM"/>
    </source>
</evidence>
<sequence>MSGRLFISKRRRIMGKYNIGDVWWTHFPFENSNIVKHRPAIVINDDEIAILAMYVTSKDKETPYSIEITDWEQTGLSKVSWARIDRIISISEWNLDRKIGKLTERDLLKILQLVAEITTETFHEFSLAAIKNNNRFLQIYDNRWKCWLFPYFRSTQNNNKENIDLSISNLLKIQLSTKYIAQAKHCKYSVSDGVYKIYNHKLYMIRLDELPEYMDKDEFEIGDKVFKWLSIGEMEEDFDIMSKNDDVIAFVKKRCC</sequence>
<dbReference type="AlphaFoldDB" id="A0A7C9KX40"/>
<dbReference type="Pfam" id="PF02452">
    <property type="entry name" value="PemK_toxin"/>
    <property type="match status" value="1"/>
</dbReference>
<organism evidence="3 4">
    <name type="scientific">Lachnospira eligens</name>
    <dbReference type="NCBI Taxonomy" id="39485"/>
    <lineage>
        <taxon>Bacteria</taxon>
        <taxon>Bacillati</taxon>
        <taxon>Bacillota</taxon>
        <taxon>Clostridia</taxon>
        <taxon>Lachnospirales</taxon>
        <taxon>Lachnospiraceae</taxon>
        <taxon>Lachnospira</taxon>
    </lineage>
</organism>
<gene>
    <name evidence="3" type="ORF">GKE48_01795</name>
</gene>
<evidence type="ECO:0000313" key="3">
    <source>
        <dbReference type="EMBL" id="MSC56191.1"/>
    </source>
</evidence>
<protein>
    <recommendedName>
        <fullName evidence="5">Type II toxin-antitoxin system PemK/MazF family toxin</fullName>
    </recommendedName>
</protein>
<evidence type="ECO:0000313" key="4">
    <source>
        <dbReference type="Proteomes" id="UP000481964"/>
    </source>
</evidence>
<evidence type="ECO:0000256" key="1">
    <source>
        <dbReference type="ARBA" id="ARBA00007521"/>
    </source>
</evidence>